<feature type="transmembrane region" description="Helical" evidence="1">
    <location>
        <begin position="99"/>
        <end position="119"/>
    </location>
</feature>
<feature type="transmembrane region" description="Helical" evidence="1">
    <location>
        <begin position="249"/>
        <end position="273"/>
    </location>
</feature>
<feature type="transmembrane region" description="Helical" evidence="1">
    <location>
        <begin position="20"/>
        <end position="46"/>
    </location>
</feature>
<gene>
    <name evidence="2" type="ordered locus">Pcar_2571</name>
</gene>
<reference evidence="2 3" key="2">
    <citation type="journal article" date="2012" name="BMC Genomics">
        <title>The genome of Pelobacter carbinolicus reveals surprising metabolic capabilities and physiological features.</title>
        <authorList>
            <person name="Aklujkar M."/>
            <person name="Haveman S.A."/>
            <person name="Didonato R.Jr."/>
            <person name="Chertkov O."/>
            <person name="Han C.S."/>
            <person name="Land M.L."/>
            <person name="Brown P."/>
            <person name="Lovley D.R."/>
        </authorList>
    </citation>
    <scope>NUCLEOTIDE SEQUENCE [LARGE SCALE GENOMIC DNA]</scope>
    <source>
        <strain evidence="3">DSM 2380 / NBRC 103641 / GraBd1</strain>
    </source>
</reference>
<feature type="transmembrane region" description="Helical" evidence="1">
    <location>
        <begin position="318"/>
        <end position="343"/>
    </location>
</feature>
<evidence type="ECO:0000313" key="2">
    <source>
        <dbReference type="EMBL" id="ABA89809.1"/>
    </source>
</evidence>
<dbReference type="OrthoDB" id="9810382at2"/>
<dbReference type="Proteomes" id="UP000002534">
    <property type="component" value="Chromosome"/>
</dbReference>
<dbReference type="eggNOG" id="COG1271">
    <property type="taxonomic scope" value="Bacteria"/>
</dbReference>
<dbReference type="KEGG" id="pca:Pcar_2571"/>
<accession>Q3A1E8</accession>
<feature type="transmembrane region" description="Helical" evidence="1">
    <location>
        <begin position="280"/>
        <end position="298"/>
    </location>
</feature>
<sequence>MNPLVPSADILPASWPLLQGLLLIVFPLHLLAMNGLLGTAMVVLLIRRRRNRPSRVLAKQLTGTLPTLMAVTINLGVASLLFSQTLHGQFFYPGAILMGRFWLAIIPLLMAVYAGLYALDLGTERLAARSPLLTSLAVVLLMIVAFIFTNNQTLILNLQRWAAYFHADGGTLLNLGDPTLLPRYLHFVTAAMAGGGLFTALVGARLTRSEPRLGAYAQKLGLQLLRRMTLVQMGVGMLFLWQLPQSIRWQMLGGSLPATGLLVTAVSLALALLASSAQGLTSLSAALLAVQVFVMSGLREMIRHASLKGQLRPADMPVVWQEGGLMLFVLVLLVGMTTIGWLVRQAVRPAENAVRGESEQNRAFRL</sequence>
<keyword evidence="1" id="KW-0812">Transmembrane</keyword>
<protein>
    <submittedName>
        <fullName evidence="2">Uncharacterized protein</fullName>
    </submittedName>
</protein>
<proteinExistence type="predicted"/>
<keyword evidence="1" id="KW-0472">Membrane</keyword>
<feature type="transmembrane region" description="Helical" evidence="1">
    <location>
        <begin position="67"/>
        <end position="87"/>
    </location>
</feature>
<dbReference type="RefSeq" id="WP_011342347.1">
    <property type="nucleotide sequence ID" value="NC_007498.2"/>
</dbReference>
<dbReference type="AlphaFoldDB" id="Q3A1E8"/>
<dbReference type="STRING" id="338963.Pcar_2571"/>
<evidence type="ECO:0000256" key="1">
    <source>
        <dbReference type="SAM" id="Phobius"/>
    </source>
</evidence>
<feature type="transmembrane region" description="Helical" evidence="1">
    <location>
        <begin position="224"/>
        <end position="243"/>
    </location>
</feature>
<keyword evidence="3" id="KW-1185">Reference proteome</keyword>
<dbReference type="EMBL" id="CP000142">
    <property type="protein sequence ID" value="ABA89809.1"/>
    <property type="molecule type" value="Genomic_DNA"/>
</dbReference>
<keyword evidence="1" id="KW-1133">Transmembrane helix</keyword>
<name>Q3A1E8_SYNC1</name>
<reference evidence="3" key="1">
    <citation type="submission" date="2005-10" db="EMBL/GenBank/DDBJ databases">
        <title>Complete sequence of Pelobacter carbinolicus DSM 2380.</title>
        <authorList>
            <person name="Copeland A."/>
            <person name="Lucas S."/>
            <person name="Lapidus A."/>
            <person name="Barry K."/>
            <person name="Detter J.C."/>
            <person name="Glavina T."/>
            <person name="Hammon N."/>
            <person name="Israni S."/>
            <person name="Pitluck S."/>
            <person name="Chertkov O."/>
            <person name="Schmutz J."/>
            <person name="Larimer F."/>
            <person name="Land M."/>
            <person name="Kyrpides N."/>
            <person name="Ivanova N."/>
            <person name="Richardson P."/>
        </authorList>
    </citation>
    <scope>NUCLEOTIDE SEQUENCE [LARGE SCALE GENOMIC DNA]</scope>
    <source>
        <strain evidence="3">DSM 2380 / NBRC 103641 / GraBd1</strain>
    </source>
</reference>
<feature type="transmembrane region" description="Helical" evidence="1">
    <location>
        <begin position="184"/>
        <end position="204"/>
    </location>
</feature>
<dbReference type="HOGENOM" id="CLU_065972_0_0_7"/>
<feature type="transmembrane region" description="Helical" evidence="1">
    <location>
        <begin position="131"/>
        <end position="149"/>
    </location>
</feature>
<organism evidence="2 3">
    <name type="scientific">Syntrophotalea carbinolica (strain DSM 2380 / NBRC 103641 / GraBd1)</name>
    <name type="common">Pelobacter carbinolicus</name>
    <dbReference type="NCBI Taxonomy" id="338963"/>
    <lineage>
        <taxon>Bacteria</taxon>
        <taxon>Pseudomonadati</taxon>
        <taxon>Thermodesulfobacteriota</taxon>
        <taxon>Desulfuromonadia</taxon>
        <taxon>Desulfuromonadales</taxon>
        <taxon>Syntrophotaleaceae</taxon>
        <taxon>Syntrophotalea</taxon>
    </lineage>
</organism>
<evidence type="ECO:0000313" key="3">
    <source>
        <dbReference type="Proteomes" id="UP000002534"/>
    </source>
</evidence>